<dbReference type="InterPro" id="IPR011011">
    <property type="entry name" value="Znf_FYVE_PHD"/>
</dbReference>
<keyword evidence="15" id="KW-1185">Reference proteome</keyword>
<dbReference type="PANTHER" id="PTHR23068:SF25">
    <property type="entry name" value="DNA (CYTOSINE-5)-METHYLTRANSFERASE DRM2"/>
    <property type="match status" value="1"/>
</dbReference>
<reference evidence="16 17" key="1">
    <citation type="submission" date="2025-04" db="UniProtKB">
        <authorList>
            <consortium name="RefSeq"/>
        </authorList>
    </citation>
    <scope>IDENTIFICATION</scope>
</reference>
<feature type="compositionally biased region" description="Basic and acidic residues" evidence="12">
    <location>
        <begin position="827"/>
        <end position="851"/>
    </location>
</feature>
<evidence type="ECO:0000256" key="10">
    <source>
        <dbReference type="ARBA" id="ARBA00023242"/>
    </source>
</evidence>
<keyword evidence="3" id="KW-0678">Repressor</keyword>
<dbReference type="CDD" id="cd11725">
    <property type="entry name" value="ADDz_Dnmt3"/>
    <property type="match status" value="1"/>
</dbReference>
<dbReference type="InterPro" id="IPR040552">
    <property type="entry name" value="DNMT3_ADD_GATA1-like"/>
</dbReference>
<evidence type="ECO:0000256" key="4">
    <source>
        <dbReference type="ARBA" id="ARBA00022603"/>
    </source>
</evidence>
<feature type="domain" description="PHD-type" evidence="14">
    <location>
        <begin position="1262"/>
        <end position="1394"/>
    </location>
</feature>
<keyword evidence="6 11" id="KW-0949">S-adenosyl-L-methionine</keyword>
<keyword evidence="8" id="KW-0863">Zinc-finger</keyword>
<dbReference type="InterPro" id="IPR000313">
    <property type="entry name" value="PWWP_dom"/>
</dbReference>
<evidence type="ECO:0000256" key="6">
    <source>
        <dbReference type="ARBA" id="ARBA00022691"/>
    </source>
</evidence>
<evidence type="ECO:0000256" key="1">
    <source>
        <dbReference type="ARBA" id="ARBA00004123"/>
    </source>
</evidence>
<dbReference type="GO" id="GO:0008270">
    <property type="term" value="F:zinc ion binding"/>
    <property type="evidence" value="ECO:0007669"/>
    <property type="project" value="UniProtKB-KW"/>
</dbReference>
<dbReference type="GeneID" id="110980297"/>
<feature type="compositionally biased region" description="Polar residues" evidence="12">
    <location>
        <begin position="725"/>
        <end position="748"/>
    </location>
</feature>
<evidence type="ECO:0000259" key="13">
    <source>
        <dbReference type="PROSITE" id="PS50812"/>
    </source>
</evidence>
<dbReference type="RefSeq" id="XP_022092553.1">
    <property type="nucleotide sequence ID" value="XM_022236861.1"/>
</dbReference>
<dbReference type="CDD" id="cd05835">
    <property type="entry name" value="PWWP_DNMT3"/>
    <property type="match status" value="1"/>
</dbReference>
<organism evidence="15 16">
    <name type="scientific">Acanthaster planci</name>
    <name type="common">Crown-of-thorns starfish</name>
    <dbReference type="NCBI Taxonomy" id="133434"/>
    <lineage>
        <taxon>Eukaryota</taxon>
        <taxon>Metazoa</taxon>
        <taxon>Echinodermata</taxon>
        <taxon>Eleutherozoa</taxon>
        <taxon>Asterozoa</taxon>
        <taxon>Asteroidea</taxon>
        <taxon>Valvatacea</taxon>
        <taxon>Valvatida</taxon>
        <taxon>Acanthasteridae</taxon>
        <taxon>Acanthaster</taxon>
    </lineage>
</organism>
<dbReference type="Pfam" id="PF00855">
    <property type="entry name" value="PWWP"/>
    <property type="match status" value="1"/>
</dbReference>
<evidence type="ECO:0000256" key="8">
    <source>
        <dbReference type="ARBA" id="ARBA00022771"/>
    </source>
</evidence>
<evidence type="ECO:0000256" key="12">
    <source>
        <dbReference type="SAM" id="MobiDB-lite"/>
    </source>
</evidence>
<accession>A0A8B7YM53</accession>
<feature type="compositionally biased region" description="Polar residues" evidence="12">
    <location>
        <begin position="797"/>
        <end position="812"/>
    </location>
</feature>
<feature type="region of interest" description="Disordered" evidence="12">
    <location>
        <begin position="221"/>
        <end position="257"/>
    </location>
</feature>
<evidence type="ECO:0000313" key="17">
    <source>
        <dbReference type="RefSeq" id="XP_022092552.1"/>
    </source>
</evidence>
<feature type="compositionally biased region" description="Basic and acidic residues" evidence="12">
    <location>
        <begin position="655"/>
        <end position="665"/>
    </location>
</feature>
<dbReference type="KEGG" id="aplc:110980297"/>
<feature type="compositionally biased region" description="Pro residues" evidence="12">
    <location>
        <begin position="1220"/>
        <end position="1231"/>
    </location>
</feature>
<dbReference type="SUPFAM" id="SSF57903">
    <property type="entry name" value="FYVE/PHD zinc finger"/>
    <property type="match status" value="1"/>
</dbReference>
<keyword evidence="5 11" id="KW-0808">Transferase</keyword>
<feature type="region of interest" description="Disordered" evidence="12">
    <location>
        <begin position="278"/>
        <end position="390"/>
    </location>
</feature>
<feature type="region of interest" description="Disordered" evidence="12">
    <location>
        <begin position="48"/>
        <end position="170"/>
    </location>
</feature>
<dbReference type="InterPro" id="IPR049554">
    <property type="entry name" value="DNMT3_ADD_PHD"/>
</dbReference>
<keyword evidence="4 11" id="KW-0489">Methyltransferase</keyword>
<dbReference type="RefSeq" id="XP_022092551.1">
    <property type="nucleotide sequence ID" value="XM_022236859.1"/>
</dbReference>
<feature type="compositionally biased region" description="Polar residues" evidence="12">
    <location>
        <begin position="48"/>
        <end position="61"/>
    </location>
</feature>
<comment type="similarity">
    <text evidence="11">Belongs to the class I-like SAM-binding methyltransferase superfamily. C5-methyltransferase family.</text>
</comment>
<evidence type="ECO:0000256" key="2">
    <source>
        <dbReference type="ARBA" id="ARBA00011975"/>
    </source>
</evidence>
<dbReference type="SUPFAM" id="SSF63748">
    <property type="entry name" value="Tudor/PWWP/MBT"/>
    <property type="match status" value="1"/>
</dbReference>
<dbReference type="InterPro" id="IPR001525">
    <property type="entry name" value="C5_MeTfrase"/>
</dbReference>
<name>A0A8B7YM53_ACAPL</name>
<evidence type="ECO:0000313" key="18">
    <source>
        <dbReference type="RefSeq" id="XP_022092553.1"/>
    </source>
</evidence>
<comment type="subcellular location">
    <subcellularLocation>
        <location evidence="1">Nucleus</location>
    </subcellularLocation>
</comment>
<dbReference type="RefSeq" id="XP_022092552.1">
    <property type="nucleotide sequence ID" value="XM_022236860.1"/>
</dbReference>
<dbReference type="InterPro" id="IPR029063">
    <property type="entry name" value="SAM-dependent_MTases_sf"/>
</dbReference>
<dbReference type="GO" id="GO:0005634">
    <property type="term" value="C:nucleus"/>
    <property type="evidence" value="ECO:0007669"/>
    <property type="project" value="UniProtKB-SubCell"/>
</dbReference>
<evidence type="ECO:0000256" key="3">
    <source>
        <dbReference type="ARBA" id="ARBA00022491"/>
    </source>
</evidence>
<feature type="compositionally biased region" description="Basic residues" evidence="12">
    <location>
        <begin position="320"/>
        <end position="343"/>
    </location>
</feature>
<dbReference type="GO" id="GO:0010468">
    <property type="term" value="P:regulation of gene expression"/>
    <property type="evidence" value="ECO:0007669"/>
    <property type="project" value="UniProtKB-ARBA"/>
</dbReference>
<feature type="region of interest" description="Disordered" evidence="12">
    <location>
        <begin position="719"/>
        <end position="749"/>
    </location>
</feature>
<evidence type="ECO:0000256" key="5">
    <source>
        <dbReference type="ARBA" id="ARBA00022679"/>
    </source>
</evidence>
<feature type="domain" description="PWWP" evidence="13">
    <location>
        <begin position="1072"/>
        <end position="1130"/>
    </location>
</feature>
<dbReference type="Gene3D" id="2.30.30.140">
    <property type="match status" value="1"/>
</dbReference>
<evidence type="ECO:0000256" key="9">
    <source>
        <dbReference type="ARBA" id="ARBA00022833"/>
    </source>
</evidence>
<dbReference type="Gene3D" id="1.10.720.50">
    <property type="entry name" value="PWWP, helical domain"/>
    <property type="match status" value="1"/>
</dbReference>
<evidence type="ECO:0000313" key="16">
    <source>
        <dbReference type="RefSeq" id="XP_022092551.1"/>
    </source>
</evidence>
<dbReference type="PROSITE" id="PS50812">
    <property type="entry name" value="PWWP"/>
    <property type="match status" value="1"/>
</dbReference>
<dbReference type="InterPro" id="IPR025766">
    <property type="entry name" value="ADD"/>
</dbReference>
<dbReference type="PROSITE" id="PS51533">
    <property type="entry name" value="ADD"/>
    <property type="match status" value="1"/>
</dbReference>
<feature type="compositionally biased region" description="Basic residues" evidence="12">
    <location>
        <begin position="119"/>
        <end position="129"/>
    </location>
</feature>
<dbReference type="PROSITE" id="PS51679">
    <property type="entry name" value="SAM_MT_C5"/>
    <property type="match status" value="1"/>
</dbReference>
<dbReference type="EC" id="2.1.1.37" evidence="2"/>
<dbReference type="GO" id="GO:0032259">
    <property type="term" value="P:methylation"/>
    <property type="evidence" value="ECO:0007669"/>
    <property type="project" value="UniProtKB-KW"/>
</dbReference>
<evidence type="ECO:0000313" key="15">
    <source>
        <dbReference type="Proteomes" id="UP000694845"/>
    </source>
</evidence>
<dbReference type="Pfam" id="PF21255">
    <property type="entry name" value="DNMT3_ADD_GATA1-like"/>
    <property type="match status" value="1"/>
</dbReference>
<feature type="compositionally biased region" description="Basic and acidic residues" evidence="12">
    <location>
        <begin position="84"/>
        <end position="110"/>
    </location>
</feature>
<proteinExistence type="inferred from homology"/>
<keyword evidence="9" id="KW-0862">Zinc</keyword>
<dbReference type="Proteomes" id="UP000694845">
    <property type="component" value="Unplaced"/>
</dbReference>
<feature type="region of interest" description="Disordered" evidence="12">
    <location>
        <begin position="1207"/>
        <end position="1250"/>
    </location>
</feature>
<dbReference type="GO" id="GO:0003886">
    <property type="term" value="F:DNA (cytosine-5-)-methyltransferase activity"/>
    <property type="evidence" value="ECO:0007669"/>
    <property type="project" value="UniProtKB-EC"/>
</dbReference>
<feature type="compositionally biased region" description="Polar residues" evidence="12">
    <location>
        <begin position="355"/>
        <end position="371"/>
    </location>
</feature>
<dbReference type="PROSITE" id="PS00094">
    <property type="entry name" value="C5_MTASE_1"/>
    <property type="match status" value="1"/>
</dbReference>
<feature type="compositionally biased region" description="Polar residues" evidence="12">
    <location>
        <begin position="912"/>
        <end position="922"/>
    </location>
</feature>
<feature type="active site" evidence="11">
    <location>
        <position position="1490"/>
    </location>
</feature>
<dbReference type="PANTHER" id="PTHR23068">
    <property type="entry name" value="DNA CYTOSINE-5- -METHYLTRANSFERASE 3-RELATED"/>
    <property type="match status" value="1"/>
</dbReference>
<dbReference type="Pfam" id="PF00145">
    <property type="entry name" value="DNA_methylase"/>
    <property type="match status" value="1"/>
</dbReference>
<dbReference type="Gene3D" id="3.40.50.150">
    <property type="entry name" value="Vaccinia Virus protein VP39"/>
    <property type="match status" value="2"/>
</dbReference>
<feature type="region of interest" description="Disordered" evidence="12">
    <location>
        <begin position="643"/>
        <end position="679"/>
    </location>
</feature>
<keyword evidence="7" id="KW-0479">Metal-binding</keyword>
<evidence type="ECO:0000259" key="14">
    <source>
        <dbReference type="PROSITE" id="PS51533"/>
    </source>
</evidence>
<gene>
    <name evidence="16 17 18" type="primary">LOC110980297</name>
</gene>
<dbReference type="InterPro" id="IPR050390">
    <property type="entry name" value="C5-Methyltransferase"/>
</dbReference>
<feature type="compositionally biased region" description="Polar residues" evidence="12">
    <location>
        <begin position="222"/>
        <end position="238"/>
    </location>
</feature>
<evidence type="ECO:0000256" key="7">
    <source>
        <dbReference type="ARBA" id="ARBA00022723"/>
    </source>
</evidence>
<dbReference type="OrthoDB" id="641149at2759"/>
<dbReference type="SUPFAM" id="SSF53335">
    <property type="entry name" value="S-adenosyl-L-methionine-dependent methyltransferases"/>
    <property type="match status" value="1"/>
</dbReference>
<dbReference type="Pfam" id="PF17980">
    <property type="entry name" value="ADD_DNMT3"/>
    <property type="match status" value="1"/>
</dbReference>
<dbReference type="InterPro" id="IPR013083">
    <property type="entry name" value="Znf_RING/FYVE/PHD"/>
</dbReference>
<protein>
    <recommendedName>
        <fullName evidence="2">DNA (cytosine-5-)-methyltransferase</fullName>
        <ecNumber evidence="2">2.1.1.37</ecNumber>
    </recommendedName>
</protein>
<keyword evidence="10" id="KW-0539">Nucleus</keyword>
<sequence>MPFYGKQSLLRVYHKWNVFKRKNLDRYIEVVHGKAFLNELKKNLSKTGQYKQSTVRQVRSQQPKKEGHFPSKQGKSSNTETTTDEEKATTLKEKPRSKHDVPQAHRRESQDQGSESASMRRRQTRRRASKGIFSATELTGDASKKIKEAGGPQAGAGRMQSPTTRDRSSVMVQDDGAFISSRTRLARSIRRNGKEGNTTQDCHHEAALAQRSEDVLSGVKGETTTVDNPKSPSFCQDKTSVEPATMSPRTEDDSSLKGERIELDLLASETGFELQKIQPLNADGESSPVLPSGSHCEMEDILPPAKPKMTGQPTPEQRGHVLRKKRVSPSHQRRTRQRSRSSRHTPGNYEDSRKNFVTNETSMHQPSSTSELEVREALTESAESSTTALMQGGLSRSLGRVITTQRGIKLRQTARKCCPQPLRGTNNDHGEQLSLVGIHPFTSTPVDKIKGFGPFSRRISVEVHRMKEPVSLSPHNQVSQPVGFIRKLGNRSPAKNIMPEVRRQDEEQHEGNREAPVIVGSKAPKVVSVSRANDSSEQDRVSALSYTALCYRGSDNDGASPRIENTRYASKNTINPVTKKTQETLDENLWNLSVVAAIEDIPLLEDDDERRKSSPNELDEVISEDKDCQQSLQVRHNVAVNNPDFMPKGITSLRQGEDVDRKPENDVNTSTVDESVEDGDGILISGNCLPGLSHLHEGPTENNSPQVDSPIIPVLASVHPHSSRESQAQTMNQTPSSTRGRSRNNQENMCMPSSYFQVGKSWLSSQMTSQDPEESTENASSTLSQRHSDGNVAKVTSKYQSADARSSIQIPSDTEEEASTELAAAVPERRSSPMAEVKTEDSSKDDTKKTDSSVSVETLVNDETQCTPELKEPEAAPRKIKTPAEKKQRWLSQQSLIKAPGEPQAKEGRLNQEGQQLLSQMTQEERDLVSGEKGLITRKRKRTDSQEGRVRGQSGWEESLRQKPAVVTKFQAGETPKSLKKPETEKKKQSPKKNSEPFQSPSKASKEKSHLLQQKMPFRDVLKPPPSKKMKLIDEGPDPAPKSSEEDESSKPTAAQISSPCPSRPLQDKYRYGQLVWGKMKGFNWWPGTVVHHHTCGRDAAASDACWIKWFGDNKFSKVNLNQVIPFVQFSAHFSQSTFLHTALYRRAVFQALQLASTRAGKTYSNDPAQYRTEVPKHSRHSNPAWQKFYELCTDMIGWAKEGFEPGGQDAIMPSEEEQQPPPRPASPPLSPVLSSPTKKTGHSSSKAAETWKDIRDTVIPEVRNGIKHIEDICIGCGSAALTAQHPFFIGGLCEVCRVEFVEMAYVYDEDGYQSFCCICAEGSDIILCDQPECYRSFCHDCIEHLVGPSSVKEILDEDQWKCFMCKPEPTTGLLTRRPDWPQKLLLFFQQDRSQTFPPMKTYPPVEMDQRKPIRVLSLFDGIGTGMLVLKELGLKVDCYFASEINEEAMQVSSVRHDGIIQQLDDIRKITAQEIRSLGPFDLLIGGSPCNDLSIANPARKGLFAGTGRLFFDFYRLLTVVRPNADSQRPFFWLFENVVGMPHQHKMEISKFLECDPVVVDAKDVSPAHRARYFWGNLPGMNRPNIATDKNALCLQDCLEPNCNRQAQFSKVRTVTSKLNSIKQKNEQVLPVLMNGQEDALWCTEMERIFGFPDHYTDIANMSRTSRHRLMGQAWSVPVIKHLLAPLKEYFTCEMHQ</sequence>
<feature type="compositionally biased region" description="Basic and acidic residues" evidence="12">
    <location>
        <begin position="869"/>
        <end position="888"/>
    </location>
</feature>
<evidence type="ECO:0000256" key="11">
    <source>
        <dbReference type="PROSITE-ProRule" id="PRU01016"/>
    </source>
</evidence>
<dbReference type="Gene3D" id="3.30.40.10">
    <property type="entry name" value="Zinc/RING finger domain, C3HC4 (zinc finger)"/>
    <property type="match status" value="1"/>
</dbReference>
<dbReference type="SMART" id="SM00293">
    <property type="entry name" value="PWWP"/>
    <property type="match status" value="1"/>
</dbReference>
<feature type="region of interest" description="Disordered" evidence="12">
    <location>
        <begin position="763"/>
        <end position="1065"/>
    </location>
</feature>
<dbReference type="InterPro" id="IPR018117">
    <property type="entry name" value="C5_DNA_meth_AS"/>
</dbReference>